<feature type="compositionally biased region" description="Polar residues" evidence="1">
    <location>
        <begin position="1121"/>
        <end position="1137"/>
    </location>
</feature>
<feature type="compositionally biased region" description="Low complexity" evidence="1">
    <location>
        <begin position="725"/>
        <end position="741"/>
    </location>
</feature>
<dbReference type="SUPFAM" id="SSF63829">
    <property type="entry name" value="Calcium-dependent phosphotriesterase"/>
    <property type="match status" value="1"/>
</dbReference>
<reference evidence="4" key="3">
    <citation type="submission" date="2025-08" db="UniProtKB">
        <authorList>
            <consortium name="RefSeq"/>
        </authorList>
    </citation>
    <scope>IDENTIFICATION</scope>
    <source>
        <strain evidence="4">NI907</strain>
    </source>
</reference>
<evidence type="ECO:0000313" key="3">
    <source>
        <dbReference type="Proteomes" id="UP000515153"/>
    </source>
</evidence>
<name>A0A6P8BBF3_PYRGI</name>
<evidence type="ECO:0000313" key="4">
    <source>
        <dbReference type="RefSeq" id="XP_030984491.1"/>
    </source>
</evidence>
<feature type="compositionally biased region" description="Low complexity" evidence="1">
    <location>
        <begin position="531"/>
        <end position="541"/>
    </location>
</feature>
<feature type="non-terminal residue" evidence="4">
    <location>
        <position position="1"/>
    </location>
</feature>
<dbReference type="CDD" id="cd09917">
    <property type="entry name" value="F-box_SF"/>
    <property type="match status" value="1"/>
</dbReference>
<feature type="region of interest" description="Disordered" evidence="1">
    <location>
        <begin position="666"/>
        <end position="815"/>
    </location>
</feature>
<dbReference type="InterPro" id="IPR036047">
    <property type="entry name" value="F-box-like_dom_sf"/>
</dbReference>
<dbReference type="Proteomes" id="UP000515153">
    <property type="component" value="Unplaced"/>
</dbReference>
<feature type="compositionally biased region" description="Polar residues" evidence="1">
    <location>
        <begin position="1281"/>
        <end position="1290"/>
    </location>
</feature>
<feature type="compositionally biased region" description="Polar residues" evidence="1">
    <location>
        <begin position="1030"/>
        <end position="1051"/>
    </location>
</feature>
<feature type="region of interest" description="Disordered" evidence="1">
    <location>
        <begin position="1030"/>
        <end position="1294"/>
    </location>
</feature>
<reference evidence="4" key="2">
    <citation type="submission" date="2019-10" db="EMBL/GenBank/DDBJ databases">
        <authorList>
            <consortium name="NCBI Genome Project"/>
        </authorList>
    </citation>
    <scope>NUCLEOTIDE SEQUENCE</scope>
    <source>
        <strain evidence="4">NI907</strain>
    </source>
</reference>
<feature type="compositionally biased region" description="Low complexity" evidence="1">
    <location>
        <begin position="1107"/>
        <end position="1120"/>
    </location>
</feature>
<feature type="compositionally biased region" description="Polar residues" evidence="1">
    <location>
        <begin position="879"/>
        <end position="890"/>
    </location>
</feature>
<dbReference type="RefSeq" id="XP_030984491.1">
    <property type="nucleotide sequence ID" value="XM_031123140.1"/>
</dbReference>
<dbReference type="InterPro" id="IPR015943">
    <property type="entry name" value="WD40/YVTN_repeat-like_dom_sf"/>
</dbReference>
<dbReference type="Pfam" id="PF23749">
    <property type="entry name" value="DUF7165"/>
    <property type="match status" value="1"/>
</dbReference>
<feature type="compositionally biased region" description="Polar residues" evidence="1">
    <location>
        <begin position="942"/>
        <end position="958"/>
    </location>
</feature>
<feature type="region of interest" description="Disordered" evidence="1">
    <location>
        <begin position="990"/>
        <end position="1009"/>
    </location>
</feature>
<organism evidence="3 4">
    <name type="scientific">Pyricularia grisea</name>
    <name type="common">Crabgrass-specific blast fungus</name>
    <name type="synonym">Magnaporthe grisea</name>
    <dbReference type="NCBI Taxonomy" id="148305"/>
    <lineage>
        <taxon>Eukaryota</taxon>
        <taxon>Fungi</taxon>
        <taxon>Dikarya</taxon>
        <taxon>Ascomycota</taxon>
        <taxon>Pezizomycotina</taxon>
        <taxon>Sordariomycetes</taxon>
        <taxon>Sordariomycetidae</taxon>
        <taxon>Magnaporthales</taxon>
        <taxon>Pyriculariaceae</taxon>
        <taxon>Pyricularia</taxon>
    </lineage>
</organism>
<gene>
    <name evidence="4" type="ORF">PgNI_03086</name>
</gene>
<dbReference type="InterPro" id="IPR001810">
    <property type="entry name" value="F-box_dom"/>
</dbReference>
<feature type="compositionally biased region" description="Basic and acidic residues" evidence="1">
    <location>
        <begin position="786"/>
        <end position="799"/>
    </location>
</feature>
<feature type="compositionally biased region" description="Polar residues" evidence="1">
    <location>
        <begin position="966"/>
        <end position="984"/>
    </location>
</feature>
<feature type="region of interest" description="Disordered" evidence="1">
    <location>
        <begin position="1336"/>
        <end position="1359"/>
    </location>
</feature>
<feature type="compositionally biased region" description="Low complexity" evidence="1">
    <location>
        <begin position="1230"/>
        <end position="1241"/>
    </location>
</feature>
<keyword evidence="3" id="KW-1185">Reference proteome</keyword>
<feature type="region of interest" description="Disordered" evidence="1">
    <location>
        <begin position="502"/>
        <end position="547"/>
    </location>
</feature>
<dbReference type="KEGG" id="pgri:PgNI_03086"/>
<protein>
    <recommendedName>
        <fullName evidence="2">F-box domain-containing protein</fullName>
    </recommendedName>
</protein>
<feature type="compositionally biased region" description="Low complexity" evidence="1">
    <location>
        <begin position="678"/>
        <end position="687"/>
    </location>
</feature>
<reference evidence="4" key="1">
    <citation type="journal article" date="2019" name="Mol. Biol. Evol.">
        <title>Blast fungal genomes show frequent chromosomal changes, gene gains and losses, and effector gene turnover.</title>
        <authorList>
            <person name="Gomez Luciano L.B."/>
            <person name="Jason Tsai I."/>
            <person name="Chuma I."/>
            <person name="Tosa Y."/>
            <person name="Chen Y.H."/>
            <person name="Li J.Y."/>
            <person name="Li M.Y."/>
            <person name="Jade Lu M.Y."/>
            <person name="Nakayashiki H."/>
            <person name="Li W.H."/>
        </authorList>
    </citation>
    <scope>NUCLEOTIDE SEQUENCE</scope>
    <source>
        <strain evidence="4">NI907</strain>
    </source>
</reference>
<dbReference type="Pfam" id="PF00646">
    <property type="entry name" value="F-box"/>
    <property type="match status" value="1"/>
</dbReference>
<proteinExistence type="predicted"/>
<feature type="compositionally biased region" description="Basic and acidic residues" evidence="1">
    <location>
        <begin position="1250"/>
        <end position="1263"/>
    </location>
</feature>
<feature type="compositionally biased region" description="Basic residues" evidence="1">
    <location>
        <begin position="1343"/>
        <end position="1359"/>
    </location>
</feature>
<dbReference type="Gene3D" id="2.130.10.10">
    <property type="entry name" value="YVTN repeat-like/Quinoprotein amine dehydrogenase"/>
    <property type="match status" value="1"/>
</dbReference>
<feature type="domain" description="F-box" evidence="2">
    <location>
        <begin position="116"/>
        <end position="162"/>
    </location>
</feature>
<evidence type="ECO:0000259" key="2">
    <source>
        <dbReference type="PROSITE" id="PS50181"/>
    </source>
</evidence>
<dbReference type="InterPro" id="IPR055589">
    <property type="entry name" value="DUF7165"/>
</dbReference>
<feature type="compositionally biased region" description="Basic residues" evidence="1">
    <location>
        <begin position="1264"/>
        <end position="1278"/>
    </location>
</feature>
<feature type="region of interest" description="Disordered" evidence="1">
    <location>
        <begin position="874"/>
        <end position="984"/>
    </location>
</feature>
<sequence length="1359" mass="146531">LISSFLLFSPIDFDLLISRETVKKVNAHLILTPSKYLLCTKFDDTSSTCSDNQNYRWLQRASRDGDLRPSPLPLLESRQVRGGKTMADVLDSPQLVQTPSVNRRGSTEKPPILAFRSSFERLPDEIIEQILRLTDPNSFASLVLLNSKWRAVSQQAHLYEHQLAQCPSYVASHKTRRANPTSDDDLPDLRRLFAREVKRNLFDAYLRPSLTVIKLVSNSISSSSCPGGEGMQFHPSPRGHQLLAYNSSRIYVIDAREHEIKVKRELKILRRPAATCIMDDGSLLAVLLTEMQVDLYDLTQSPPKRTQSIILDNSPRAIALSPCGSVLAAAYEGGIEVSSLSPGAMGTERRAVKCDAVDALAFSFDGTQILGTTVQSAQPNTVILTAPYYDAGSHMESDNMSGLWTTSILFPNTSRDCSHAVLLQDSNFEEAAWAFTYDRSFETFRAVRIDDLRNGTTYFTGPVPSKSSQGRLLPCTLPAASYRGDLVAAGFQGNEIWVYGVPEDLDAPPEPPSKDPEHGSPESTGLRRRGSGPSTRSTSRGQENANERVPQWQLLCDKLRNTFITGSKVAELSGAGTVKWVAGFGDSSLKERLIVCAKGLSDKPVCEEDEFDFADGGRLTLIDFDYGVEDGQVTEITIEVGDAKPEVLEEETRDMETEVAIVRRRTVAQRRGNQSSVMRAATTAARLPPVPLPPMPQRTKGDDADDPLVPRRTGVPPVPQRTETGGPLSDDGDGQSLLDPQEALEDPYSQTGPRSGPTLRRAATAAANHRRFHPSSGPEPAAVQIRRVDGRQGPPHESDADNWVPPPPPYQKETPVVDLPSFLRHNNIPPAGDNTTTVTPPVPPIPSQISHQASRSNPVLPIIRQTAPNRLSSHDGVLATNQQRHVSDSSVARPRSIDAPQPSPSTSGLGIRDNEDIYDVSPPGTPNHSGPRPAAIPRHSTDSSGHLTTTPTHNSKMSTPVAPSPAVSNMGQDTPTQAPTAFTPSTIASTPAVRQGGQGGPPLLDLQIPSSALSPSQMWNTLATANSVQQSAGSRGLANSQTWPKQTTSDKSPPAVCMSSAGIPQSAPATSFDPGEAIAKAQQQPIPGVIRSATHGAPTEPPPPIPSQRQRQPYSPSQHPLQQNPITPRVRQAQQVSPVPPPETPLIISTPRGITGAFDTPGSAKQAEPRPETPLVSPVPRHPRASPGSSGPGFRPAAERLEGMYNSSSSIPRPPHDFLNVPLVPASPISSGATSRGASGSVLGRRKSRAERSAARNMSDAKKRGWRRSKSKRGKKKGANGDNNQQQETTDAVVGSAFQQHQQLDAEGGSVQAWTEISAPPPGVLGPQSTANAAMSAYQNKKSGSRLSKHKKDHKCTVM</sequence>
<dbReference type="PROSITE" id="PS50181">
    <property type="entry name" value="FBOX"/>
    <property type="match status" value="1"/>
</dbReference>
<dbReference type="GeneID" id="41958051"/>
<accession>A0A6P8BBF3</accession>
<evidence type="ECO:0000256" key="1">
    <source>
        <dbReference type="SAM" id="MobiDB-lite"/>
    </source>
</evidence>
<dbReference type="SUPFAM" id="SSF81383">
    <property type="entry name" value="F-box domain"/>
    <property type="match status" value="1"/>
</dbReference>